<keyword evidence="2" id="KW-1185">Reference proteome</keyword>
<dbReference type="InterPro" id="IPR007497">
    <property type="entry name" value="SIMPL/DUF541"/>
</dbReference>
<dbReference type="Gene3D" id="3.30.110.170">
    <property type="entry name" value="Protein of unknown function (DUF541), domain 1"/>
    <property type="match status" value="1"/>
</dbReference>
<organism evidence="1 2">
    <name type="scientific">Leifsonia kafniensis</name>
    <dbReference type="NCBI Taxonomy" id="475957"/>
    <lineage>
        <taxon>Bacteria</taxon>
        <taxon>Bacillati</taxon>
        <taxon>Actinomycetota</taxon>
        <taxon>Actinomycetes</taxon>
        <taxon>Micrococcales</taxon>
        <taxon>Microbacteriaceae</taxon>
        <taxon>Leifsonia</taxon>
    </lineage>
</organism>
<comment type="caution">
    <text evidence="1">The sequence shown here is derived from an EMBL/GenBank/DDBJ whole genome shotgun (WGS) entry which is preliminary data.</text>
</comment>
<dbReference type="RefSeq" id="WP_345068904.1">
    <property type="nucleotide sequence ID" value="NZ_BAABCN010000012.1"/>
</dbReference>
<evidence type="ECO:0000313" key="1">
    <source>
        <dbReference type="EMBL" id="GAA3889410.1"/>
    </source>
</evidence>
<dbReference type="Pfam" id="PF04402">
    <property type="entry name" value="SIMPL"/>
    <property type="match status" value="1"/>
</dbReference>
<dbReference type="Gene3D" id="3.30.70.2970">
    <property type="entry name" value="Protein of unknown function (DUF541), domain 2"/>
    <property type="match status" value="1"/>
</dbReference>
<name>A0ABP7KWD5_9MICO</name>
<accession>A0ABP7KWD5</accession>
<dbReference type="Proteomes" id="UP001501803">
    <property type="component" value="Unassembled WGS sequence"/>
</dbReference>
<dbReference type="EMBL" id="BAABCN010000012">
    <property type="protein sequence ID" value="GAA3889410.1"/>
    <property type="molecule type" value="Genomic_DNA"/>
</dbReference>
<evidence type="ECO:0000313" key="2">
    <source>
        <dbReference type="Proteomes" id="UP001501803"/>
    </source>
</evidence>
<reference evidence="2" key="1">
    <citation type="journal article" date="2019" name="Int. J. Syst. Evol. Microbiol.">
        <title>The Global Catalogue of Microorganisms (GCM) 10K type strain sequencing project: providing services to taxonomists for standard genome sequencing and annotation.</title>
        <authorList>
            <consortium name="The Broad Institute Genomics Platform"/>
            <consortium name="The Broad Institute Genome Sequencing Center for Infectious Disease"/>
            <person name="Wu L."/>
            <person name="Ma J."/>
        </authorList>
    </citation>
    <scope>NUCLEOTIDE SEQUENCE [LARGE SCALE GENOMIC DNA]</scope>
    <source>
        <strain evidence="2">JCM 17021</strain>
    </source>
</reference>
<gene>
    <name evidence="1" type="ORF">GCM10022381_34200</name>
</gene>
<proteinExistence type="predicted"/>
<sequence>MNETVIIVQGHNAAWYPPERATVQLSIGFDGPDRQSVFDATTRAAETVRSMIVTLGAAQPGPISRWSSDSVSVWNERPWNNEGKQLALVFHATIGFTVRFNDFEVMTRWLDAVAAVDSVTVGGIEWSLTAVRKAAVFAEAQSLAVADAVTRATVYARSLGLESVRAIALADPGMLGDHGSGPAPGPLARGAMMMADSRGGRAELALTPQRIEVSASVDARFVAA</sequence>
<protein>
    <submittedName>
        <fullName evidence="1">SIMPL domain-containing protein</fullName>
    </submittedName>
</protein>